<organism evidence="2 3">
    <name type="scientific">Gambusia affinis</name>
    <name type="common">Western mosquitofish</name>
    <name type="synonym">Heterandria affinis</name>
    <dbReference type="NCBI Taxonomy" id="33528"/>
    <lineage>
        <taxon>Eukaryota</taxon>
        <taxon>Metazoa</taxon>
        <taxon>Chordata</taxon>
        <taxon>Craniata</taxon>
        <taxon>Vertebrata</taxon>
        <taxon>Euteleostomi</taxon>
        <taxon>Actinopterygii</taxon>
        <taxon>Neopterygii</taxon>
        <taxon>Teleostei</taxon>
        <taxon>Neoteleostei</taxon>
        <taxon>Acanthomorphata</taxon>
        <taxon>Ovalentaria</taxon>
        <taxon>Atherinomorphae</taxon>
        <taxon>Cyprinodontiformes</taxon>
        <taxon>Poeciliidae</taxon>
        <taxon>Poeciliinae</taxon>
        <taxon>Gambusia</taxon>
    </lineage>
</organism>
<comment type="caution">
    <text evidence="2">The sequence shown here is derived from an EMBL/GenBank/DDBJ whole genome shotgun (WGS) entry which is preliminary data.</text>
</comment>
<proteinExistence type="predicted"/>
<feature type="compositionally biased region" description="Basic and acidic residues" evidence="1">
    <location>
        <begin position="456"/>
        <end position="474"/>
    </location>
</feature>
<dbReference type="Pfam" id="PF14960">
    <property type="entry name" value="ATP_synth_reg"/>
    <property type="match status" value="1"/>
</dbReference>
<protein>
    <submittedName>
        <fullName evidence="2">Uncharacterized protein</fullName>
    </submittedName>
</protein>
<dbReference type="EMBL" id="NHOQ01001910">
    <property type="protein sequence ID" value="PWA21302.1"/>
    <property type="molecule type" value="Genomic_DNA"/>
</dbReference>
<dbReference type="InterPro" id="IPR036860">
    <property type="entry name" value="SH2_dom_sf"/>
</dbReference>
<reference evidence="2 3" key="1">
    <citation type="journal article" date="2018" name="G3 (Bethesda)">
        <title>A High-Quality Reference Genome for the Invasive Mosquitofish Gambusia affinis Using a Chicago Library.</title>
        <authorList>
            <person name="Hoffberg S.L."/>
            <person name="Troendle N.J."/>
            <person name="Glenn T.C."/>
            <person name="Mahmud O."/>
            <person name="Louha S."/>
            <person name="Chalopin D."/>
            <person name="Bennetzen J.L."/>
            <person name="Mauricio R."/>
        </authorList>
    </citation>
    <scope>NUCLEOTIDE SEQUENCE [LARGE SCALE GENOMIC DNA]</scope>
    <source>
        <strain evidence="2">NE01/NJP1002.9</strain>
        <tissue evidence="2">Muscle</tissue>
    </source>
</reference>
<evidence type="ECO:0000313" key="3">
    <source>
        <dbReference type="Proteomes" id="UP000250572"/>
    </source>
</evidence>
<gene>
    <name evidence="2" type="ORF">CCH79_00018444</name>
</gene>
<keyword evidence="3" id="KW-1185">Reference proteome</keyword>
<evidence type="ECO:0000313" key="2">
    <source>
        <dbReference type="EMBL" id="PWA21302.1"/>
    </source>
</evidence>
<sequence length="562" mass="62607">MNGASPCFMVTDKHCGVGVERPVRPSAETAATATAATATAAAAAASESPVSIRFAARAHTHQMKSVQWLQKVGCLKKRAMNLWFFTSCTFFWRRAPWRAKPRALSGTSPSLLGGLRGTRGEESDDREVDVTEAAGQNESGCRYLLLLLLFLLTHLLRLSSPLAASVSVARAAGDFYCLRPPRVCCCCFRRLCFPVLKVSLLAALYLRRKQAAALVARAATDIHTCARRAPSIAAQQVLSLPPGRHPASFLIRSPSHFNLRSSGLFLSFPKDDGTLYPIFTAKSSHPAEEAHFGHLYFCHDPCLLVIGAAYKMPTSPVKTRVPLSSFGHLITEVKKQLFGIKGPSSVQLTGWRKYFNSYTLQGRRNITYVSLEAHRTRPCSALLSELCVRAQFTLTLHGASERTWLLMSQWERADDGEPACENRRNRCSGRMVRDSLDRTSDQNQKQEPAAEPQNPEESHRPERAAEKNNAENKESAGSTLDFLLWCKLKFEEESESWRLPETAADADGLPTHIRPFASFAEYRLIKLTYLQLQESGFYWGPMTMEEAHQRLTHTSLGTFLLR</sequence>
<dbReference type="Gene3D" id="3.30.505.10">
    <property type="entry name" value="SH2 domain"/>
    <property type="match status" value="1"/>
</dbReference>
<dbReference type="InterPro" id="IPR009125">
    <property type="entry name" value="ATPMK"/>
</dbReference>
<feature type="compositionally biased region" description="Low complexity" evidence="1">
    <location>
        <begin position="446"/>
        <end position="455"/>
    </location>
</feature>
<feature type="compositionally biased region" description="Basic and acidic residues" evidence="1">
    <location>
        <begin position="431"/>
        <end position="440"/>
    </location>
</feature>
<dbReference type="AlphaFoldDB" id="A0A315VD37"/>
<name>A0A315VD37_GAMAF</name>
<dbReference type="SUPFAM" id="SSF55550">
    <property type="entry name" value="SH2 domain"/>
    <property type="match status" value="1"/>
</dbReference>
<evidence type="ECO:0000256" key="1">
    <source>
        <dbReference type="SAM" id="MobiDB-lite"/>
    </source>
</evidence>
<accession>A0A315VD37</accession>
<dbReference type="Proteomes" id="UP000250572">
    <property type="component" value="Unassembled WGS sequence"/>
</dbReference>
<feature type="region of interest" description="Disordered" evidence="1">
    <location>
        <begin position="431"/>
        <end position="475"/>
    </location>
</feature>